<evidence type="ECO:0000313" key="1">
    <source>
        <dbReference type="EMBL" id="AOV01716.1"/>
    </source>
</evidence>
<sequence>MYIDAMLSEMVERGMKKAFVLSISALSMVGCQHAPNTQGAGYGETYTPVVDMQGVDLGRYDADLDACRANAKKVDASGQAMAGLIAGMLVGAAVGASFGGNGRYMESGAMAGGGAGLGRNANKAAVKQETIIANCLAGRGYRVLEGATIPPNPYVASPYGPVSPAAPARAPAVAYMQSPSAAQSQPSKGKIGPNSFNVEALARQESCSATPVAYLAAAGPGYENYSVACTNGDTLMYRCEFGNCRALK</sequence>
<gene>
    <name evidence="1" type="ORF">BI380_10295</name>
</gene>
<accession>A0ABM6E2R8</accession>
<proteinExistence type="predicted"/>
<protein>
    <recommendedName>
        <fullName evidence="3">Glycine zipper family protein</fullName>
    </recommendedName>
</protein>
<evidence type="ECO:0008006" key="3">
    <source>
        <dbReference type="Google" id="ProtNLM"/>
    </source>
</evidence>
<dbReference type="Proteomes" id="UP000095607">
    <property type="component" value="Chromosome"/>
</dbReference>
<reference evidence="1 2" key="1">
    <citation type="submission" date="2016-09" db="EMBL/GenBank/DDBJ databases">
        <title>Complete genome sequence of Deltia acidovorans CM13 isolated from murine proximal colonic tissue.</title>
        <authorList>
            <person name="Saffarian A."/>
        </authorList>
    </citation>
    <scope>NUCLEOTIDE SEQUENCE [LARGE SCALE GENOMIC DNA]</scope>
    <source>
        <strain evidence="1 2">CM13</strain>
    </source>
</reference>
<keyword evidence="2" id="KW-1185">Reference proteome</keyword>
<name>A0ABM6E2R8_9BURK</name>
<organism evidence="1 2">
    <name type="scientific">Delftia tsuruhatensis</name>
    <dbReference type="NCBI Taxonomy" id="180282"/>
    <lineage>
        <taxon>Bacteria</taxon>
        <taxon>Pseudomonadati</taxon>
        <taxon>Pseudomonadota</taxon>
        <taxon>Betaproteobacteria</taxon>
        <taxon>Burkholderiales</taxon>
        <taxon>Comamonadaceae</taxon>
        <taxon>Delftia</taxon>
    </lineage>
</organism>
<dbReference type="EMBL" id="CP017420">
    <property type="protein sequence ID" value="AOV01716.1"/>
    <property type="molecule type" value="Genomic_DNA"/>
</dbReference>
<evidence type="ECO:0000313" key="2">
    <source>
        <dbReference type="Proteomes" id="UP000095607"/>
    </source>
</evidence>